<dbReference type="RefSeq" id="WP_093712060.1">
    <property type="nucleotide sequence ID" value="NZ_FONG01000002.1"/>
</dbReference>
<dbReference type="OrthoDB" id="3478973at2"/>
<protein>
    <submittedName>
        <fullName evidence="1">Uncharacterized protein</fullName>
    </submittedName>
</protein>
<reference evidence="1 2" key="1">
    <citation type="submission" date="2016-10" db="EMBL/GenBank/DDBJ databases">
        <authorList>
            <person name="de Groot N.N."/>
        </authorList>
    </citation>
    <scope>NUCLEOTIDE SEQUENCE [LARGE SCALE GENOMIC DNA]</scope>
    <source>
        <strain evidence="1 2">CGMCC 4.3510</strain>
    </source>
</reference>
<dbReference type="EMBL" id="FONG01000002">
    <property type="protein sequence ID" value="SFE29137.1"/>
    <property type="molecule type" value="Genomic_DNA"/>
</dbReference>
<accession>A0A1I1ZBS7</accession>
<gene>
    <name evidence="1" type="ORF">SAMN05216251_102394</name>
</gene>
<sequence length="106" mass="11815">MLLIRMREDVARLWREHVRAPFPGGLRGAERAGADLVLVDAQVAGVVTAWLRNKGALDARRRDVALDCAARLERIMPTLGDGDDPRYWSRLGELARLVVNRSAGLR</sequence>
<proteinExistence type="predicted"/>
<evidence type="ECO:0000313" key="2">
    <source>
        <dbReference type="Proteomes" id="UP000199323"/>
    </source>
</evidence>
<keyword evidence="2" id="KW-1185">Reference proteome</keyword>
<dbReference type="AlphaFoldDB" id="A0A1I1ZBS7"/>
<name>A0A1I1ZBS7_9ACTN</name>
<dbReference type="Proteomes" id="UP000199323">
    <property type="component" value="Unassembled WGS sequence"/>
</dbReference>
<organism evidence="1 2">
    <name type="scientific">Actinacidiphila alni</name>
    <dbReference type="NCBI Taxonomy" id="380248"/>
    <lineage>
        <taxon>Bacteria</taxon>
        <taxon>Bacillati</taxon>
        <taxon>Actinomycetota</taxon>
        <taxon>Actinomycetes</taxon>
        <taxon>Kitasatosporales</taxon>
        <taxon>Streptomycetaceae</taxon>
        <taxon>Actinacidiphila</taxon>
    </lineage>
</organism>
<evidence type="ECO:0000313" key="1">
    <source>
        <dbReference type="EMBL" id="SFE29137.1"/>
    </source>
</evidence>